<dbReference type="EMBL" id="AP022569">
    <property type="protein sequence ID" value="BBX47058.1"/>
    <property type="molecule type" value="Genomic_DNA"/>
</dbReference>
<gene>
    <name evidence="5" type="ORF">MCOO_30730</name>
</gene>
<feature type="signal peptide" evidence="3">
    <location>
        <begin position="1"/>
        <end position="32"/>
    </location>
</feature>
<organism evidence="5 6">
    <name type="scientific">Mycobacterium cookii</name>
    <dbReference type="NCBI Taxonomy" id="1775"/>
    <lineage>
        <taxon>Bacteria</taxon>
        <taxon>Bacillati</taxon>
        <taxon>Actinomycetota</taxon>
        <taxon>Actinomycetes</taxon>
        <taxon>Mycobacteriales</taxon>
        <taxon>Mycobacteriaceae</taxon>
        <taxon>Mycobacterium</taxon>
    </lineage>
</organism>
<feature type="chain" id="PRO_5029613272" description="YncI copper-binding domain-containing protein" evidence="3">
    <location>
        <begin position="33"/>
        <end position="222"/>
    </location>
</feature>
<evidence type="ECO:0000313" key="5">
    <source>
        <dbReference type="EMBL" id="BBX47058.1"/>
    </source>
</evidence>
<dbReference type="InterPro" id="IPR012533">
    <property type="entry name" value="YcnI-copper_dom"/>
</dbReference>
<dbReference type="KEGG" id="mcoo:MCOO_30730"/>
<dbReference type="AlphaFoldDB" id="A0A7I7KZX2"/>
<keyword evidence="3" id="KW-0732">Signal</keyword>
<name>A0A7I7KZX2_9MYCO</name>
<feature type="region of interest" description="Disordered" evidence="1">
    <location>
        <begin position="149"/>
        <end position="194"/>
    </location>
</feature>
<dbReference type="Proteomes" id="UP000465866">
    <property type="component" value="Chromosome"/>
</dbReference>
<accession>A0A7I7KZX2</accession>
<feature type="domain" description="YncI copper-binding" evidence="4">
    <location>
        <begin position="33"/>
        <end position="165"/>
    </location>
</feature>
<dbReference type="Pfam" id="PF07987">
    <property type="entry name" value="DUF1775"/>
    <property type="match status" value="1"/>
</dbReference>
<keyword evidence="2" id="KW-1133">Transmembrane helix</keyword>
<evidence type="ECO:0000259" key="4">
    <source>
        <dbReference type="Pfam" id="PF07987"/>
    </source>
</evidence>
<keyword evidence="6" id="KW-1185">Reference proteome</keyword>
<feature type="transmembrane region" description="Helical" evidence="2">
    <location>
        <begin position="200"/>
        <end position="219"/>
    </location>
</feature>
<protein>
    <recommendedName>
        <fullName evidence="4">YncI copper-binding domain-containing protein</fullName>
    </recommendedName>
</protein>
<keyword evidence="2" id="KW-0812">Transmembrane</keyword>
<dbReference type="InterPro" id="IPR038507">
    <property type="entry name" value="YcnI-like_sf"/>
</dbReference>
<dbReference type="CDD" id="cd08545">
    <property type="entry name" value="YcnI_like"/>
    <property type="match status" value="1"/>
</dbReference>
<evidence type="ECO:0000313" key="6">
    <source>
        <dbReference type="Proteomes" id="UP000465866"/>
    </source>
</evidence>
<sequence length="222" mass="22380">MSSPRRFFWRSAIATIGASALCLWPAATTASAHVEATSGDAVRGGVALVSFQVPNESTTGAATTTLTVDLTNVSAVRTEAEPGWTADLDRDGSSGPVRSVTWTAAPNGGIGVGEFGVFRISAKLPDADTVSFPATQTYADGTVVKWDQPSTAGQAEPEHPAPTLVIAGGAPSHTQHTVQPTATATPAAPGRPAADNTARVLAGAALLLAAVGIGAALIGRRT</sequence>
<evidence type="ECO:0000256" key="1">
    <source>
        <dbReference type="SAM" id="MobiDB-lite"/>
    </source>
</evidence>
<dbReference type="RefSeq" id="WP_163777243.1">
    <property type="nucleotide sequence ID" value="NZ_AP022569.1"/>
</dbReference>
<evidence type="ECO:0000256" key="3">
    <source>
        <dbReference type="SAM" id="SignalP"/>
    </source>
</evidence>
<reference evidence="5 6" key="1">
    <citation type="journal article" date="2019" name="Emerg. Microbes Infect.">
        <title>Comprehensive subspecies identification of 175 nontuberculous mycobacteria species based on 7547 genomic profiles.</title>
        <authorList>
            <person name="Matsumoto Y."/>
            <person name="Kinjo T."/>
            <person name="Motooka D."/>
            <person name="Nabeya D."/>
            <person name="Jung N."/>
            <person name="Uechi K."/>
            <person name="Horii T."/>
            <person name="Iida T."/>
            <person name="Fujita J."/>
            <person name="Nakamura S."/>
        </authorList>
    </citation>
    <scope>NUCLEOTIDE SEQUENCE [LARGE SCALE GENOMIC DNA]</scope>
    <source>
        <strain evidence="5 6">JCM 12404</strain>
    </source>
</reference>
<dbReference type="Gene3D" id="2.60.40.2230">
    <property type="entry name" value="Uncharacterised protein YcnI-like PF07987, DUF1775"/>
    <property type="match status" value="1"/>
</dbReference>
<evidence type="ECO:0000256" key="2">
    <source>
        <dbReference type="SAM" id="Phobius"/>
    </source>
</evidence>
<feature type="compositionally biased region" description="Low complexity" evidence="1">
    <location>
        <begin position="180"/>
        <end position="194"/>
    </location>
</feature>
<keyword evidence="2" id="KW-0472">Membrane</keyword>
<proteinExistence type="predicted"/>